<dbReference type="InterPro" id="IPR029062">
    <property type="entry name" value="Class_I_gatase-like"/>
</dbReference>
<dbReference type="AlphaFoldDB" id="A0A5J4Z4T7"/>
<dbReference type="PANTHER" id="PTHR40469">
    <property type="entry name" value="SECRETED GLYCOSYL HYDROLASE"/>
    <property type="match status" value="1"/>
</dbReference>
<sequence length="237" mass="26741">MEKRVLLFFKATEYYHESIPDAICAFLKIARRHGIGATATDDASLFKNLQRSKYQAVVFVSNSGELFNDEEKAGLVNYVEEQGGAILGLHGALASFLNVVDHSGATPASGTWDWYGDLLQAYFRSHPPIQTGVVRTNKSGMEALGICLPAEYELEDEWYNYDRNPAQNAKVTVLAWADESTYQGGEMGETHPVIWYHRFGPRNSKVFFTALGHLDWHYKLESHVHVLEKALLWLLTE</sequence>
<keyword evidence="3" id="KW-1185">Reference proteome</keyword>
<feature type="domain" description="ThuA-like" evidence="1">
    <location>
        <begin position="4"/>
        <end position="233"/>
    </location>
</feature>
<name>A0A5J4Z4T7_PORPP</name>
<dbReference type="Pfam" id="PF06283">
    <property type="entry name" value="ThuA"/>
    <property type="match status" value="1"/>
</dbReference>
<dbReference type="InterPro" id="IPR029010">
    <property type="entry name" value="ThuA-like"/>
</dbReference>
<dbReference type="OrthoDB" id="3482285at2759"/>
<organism evidence="2 3">
    <name type="scientific">Porphyridium purpureum</name>
    <name type="common">Red alga</name>
    <name type="synonym">Porphyridium cruentum</name>
    <dbReference type="NCBI Taxonomy" id="35688"/>
    <lineage>
        <taxon>Eukaryota</taxon>
        <taxon>Rhodophyta</taxon>
        <taxon>Bangiophyceae</taxon>
        <taxon>Porphyridiales</taxon>
        <taxon>Porphyridiaceae</taxon>
        <taxon>Porphyridium</taxon>
    </lineage>
</organism>
<dbReference type="Proteomes" id="UP000324585">
    <property type="component" value="Unassembled WGS sequence"/>
</dbReference>
<evidence type="ECO:0000259" key="1">
    <source>
        <dbReference type="Pfam" id="PF06283"/>
    </source>
</evidence>
<protein>
    <recommendedName>
        <fullName evidence="1">ThuA-like domain-containing protein</fullName>
    </recommendedName>
</protein>
<dbReference type="EMBL" id="VRMN01000001">
    <property type="protein sequence ID" value="KAA8497933.1"/>
    <property type="molecule type" value="Genomic_DNA"/>
</dbReference>
<proteinExistence type="predicted"/>
<gene>
    <name evidence="2" type="ORF">FVE85_5518</name>
</gene>
<evidence type="ECO:0000313" key="3">
    <source>
        <dbReference type="Proteomes" id="UP000324585"/>
    </source>
</evidence>
<dbReference type="PANTHER" id="PTHR40469:SF2">
    <property type="entry name" value="GALACTOSE-BINDING DOMAIN-LIKE SUPERFAMILY PROTEIN"/>
    <property type="match status" value="1"/>
</dbReference>
<dbReference type="OMA" id="TEYYHES"/>
<dbReference type="Gene3D" id="3.40.50.880">
    <property type="match status" value="1"/>
</dbReference>
<evidence type="ECO:0000313" key="2">
    <source>
        <dbReference type="EMBL" id="KAA8497933.1"/>
    </source>
</evidence>
<reference evidence="3" key="1">
    <citation type="journal article" date="2019" name="Nat. Commun.">
        <title>Expansion of phycobilisome linker gene families in mesophilic red algae.</title>
        <authorList>
            <person name="Lee J."/>
            <person name="Kim D."/>
            <person name="Bhattacharya D."/>
            <person name="Yoon H.S."/>
        </authorList>
    </citation>
    <scope>NUCLEOTIDE SEQUENCE [LARGE SCALE GENOMIC DNA]</scope>
    <source>
        <strain evidence="3">CCMP 1328</strain>
    </source>
</reference>
<accession>A0A5J4Z4T7</accession>
<dbReference type="SUPFAM" id="SSF52317">
    <property type="entry name" value="Class I glutamine amidotransferase-like"/>
    <property type="match status" value="1"/>
</dbReference>
<comment type="caution">
    <text evidence="2">The sequence shown here is derived from an EMBL/GenBank/DDBJ whole genome shotgun (WGS) entry which is preliminary data.</text>
</comment>